<keyword evidence="3" id="KW-1185">Reference proteome</keyword>
<organism evidence="2 3">
    <name type="scientific">Marinithermofilum abyssi</name>
    <dbReference type="NCBI Taxonomy" id="1571185"/>
    <lineage>
        <taxon>Bacteria</taxon>
        <taxon>Bacillati</taxon>
        <taxon>Bacillota</taxon>
        <taxon>Bacilli</taxon>
        <taxon>Bacillales</taxon>
        <taxon>Thermoactinomycetaceae</taxon>
        <taxon>Marinithermofilum</taxon>
    </lineage>
</organism>
<sequence length="169" mass="18859">MRKIVSIVAAILVIATLSTTIVLAQSDNATSEAQGLSDRFQQLSRDTKWVQEDKIPLQFDVYYPQGMTKIGDLYYMSSVEILEKPVKYEQPQNGYDRTPGKGIGHLFVFDKQGKLVKDIRLGEGDIYHPGGIAFDGKSIWVPVAEPRQSIHCLQSGSQDDEGRKSVPCR</sequence>
<dbReference type="InterPro" id="IPR046312">
    <property type="entry name" value="DUF6454"/>
</dbReference>
<dbReference type="Proteomes" id="UP000625210">
    <property type="component" value="Unassembled WGS sequence"/>
</dbReference>
<protein>
    <submittedName>
        <fullName evidence="2">Uncharacterized protein</fullName>
    </submittedName>
</protein>
<reference evidence="2" key="1">
    <citation type="journal article" date="2014" name="Int. J. Syst. Evol. Microbiol.">
        <title>Complete genome sequence of Corynebacterium casei LMG S-19264T (=DSM 44701T), isolated from a smear-ripened cheese.</title>
        <authorList>
            <consortium name="US DOE Joint Genome Institute (JGI-PGF)"/>
            <person name="Walter F."/>
            <person name="Albersmeier A."/>
            <person name="Kalinowski J."/>
            <person name="Ruckert C."/>
        </authorList>
    </citation>
    <scope>NUCLEOTIDE SEQUENCE</scope>
    <source>
        <strain evidence="2">CGMCC 1.15179</strain>
    </source>
</reference>
<evidence type="ECO:0000256" key="1">
    <source>
        <dbReference type="SAM" id="SignalP"/>
    </source>
</evidence>
<dbReference type="Pfam" id="PF20055">
    <property type="entry name" value="DUF6454"/>
    <property type="match status" value="1"/>
</dbReference>
<proteinExistence type="predicted"/>
<evidence type="ECO:0000313" key="2">
    <source>
        <dbReference type="EMBL" id="GGE13959.1"/>
    </source>
</evidence>
<comment type="caution">
    <text evidence="2">The sequence shown here is derived from an EMBL/GenBank/DDBJ whole genome shotgun (WGS) entry which is preliminary data.</text>
</comment>
<name>A0A8J2YD08_9BACL</name>
<gene>
    <name evidence="2" type="ORF">GCM10011571_14260</name>
</gene>
<feature type="chain" id="PRO_5035195871" evidence="1">
    <location>
        <begin position="25"/>
        <end position="169"/>
    </location>
</feature>
<reference evidence="2" key="2">
    <citation type="submission" date="2020-09" db="EMBL/GenBank/DDBJ databases">
        <authorList>
            <person name="Sun Q."/>
            <person name="Zhou Y."/>
        </authorList>
    </citation>
    <scope>NUCLEOTIDE SEQUENCE</scope>
    <source>
        <strain evidence="2">CGMCC 1.15179</strain>
    </source>
</reference>
<dbReference type="AlphaFoldDB" id="A0A8J2YD08"/>
<evidence type="ECO:0000313" key="3">
    <source>
        <dbReference type="Proteomes" id="UP000625210"/>
    </source>
</evidence>
<keyword evidence="1" id="KW-0732">Signal</keyword>
<accession>A0A8J2YD08</accession>
<feature type="signal peptide" evidence="1">
    <location>
        <begin position="1"/>
        <end position="24"/>
    </location>
</feature>
<dbReference type="EMBL" id="BMHQ01000004">
    <property type="protein sequence ID" value="GGE13959.1"/>
    <property type="molecule type" value="Genomic_DNA"/>
</dbReference>